<dbReference type="OrthoDB" id="79940at2759"/>
<dbReference type="Proteomes" id="UP000299102">
    <property type="component" value="Unassembled WGS sequence"/>
</dbReference>
<dbReference type="EMBL" id="BGZK01001293">
    <property type="protein sequence ID" value="GBP76563.1"/>
    <property type="molecule type" value="Genomic_DNA"/>
</dbReference>
<gene>
    <name evidence="2" type="ORF">EVAR_103166_1</name>
</gene>
<comment type="caution">
    <text evidence="2">The sequence shown here is derived from an EMBL/GenBank/DDBJ whole genome shotgun (WGS) entry which is preliminary data.</text>
</comment>
<proteinExistence type="predicted"/>
<dbReference type="AlphaFoldDB" id="A0A4C1YNH9"/>
<evidence type="ECO:0000313" key="3">
    <source>
        <dbReference type="Proteomes" id="UP000299102"/>
    </source>
</evidence>
<reference evidence="2 3" key="1">
    <citation type="journal article" date="2019" name="Commun. Biol.">
        <title>The bagworm genome reveals a unique fibroin gene that provides high tensile strength.</title>
        <authorList>
            <person name="Kono N."/>
            <person name="Nakamura H."/>
            <person name="Ohtoshi R."/>
            <person name="Tomita M."/>
            <person name="Numata K."/>
            <person name="Arakawa K."/>
        </authorList>
    </citation>
    <scope>NUCLEOTIDE SEQUENCE [LARGE SCALE GENOMIC DNA]</scope>
</reference>
<feature type="coiled-coil region" evidence="1">
    <location>
        <begin position="12"/>
        <end position="46"/>
    </location>
</feature>
<keyword evidence="1" id="KW-0175">Coiled coil</keyword>
<protein>
    <submittedName>
        <fullName evidence="2">Uncharacterized protein</fullName>
    </submittedName>
</protein>
<name>A0A4C1YNH9_EUMVA</name>
<accession>A0A4C1YNH9</accession>
<evidence type="ECO:0000313" key="2">
    <source>
        <dbReference type="EMBL" id="GBP76563.1"/>
    </source>
</evidence>
<keyword evidence="3" id="KW-1185">Reference proteome</keyword>
<evidence type="ECO:0000256" key="1">
    <source>
        <dbReference type="SAM" id="Coils"/>
    </source>
</evidence>
<sequence>MASEQSEIVNKVEDVADRRSLLEAERKQLAEEFNAQRAKMKELFLQKEVSWTPLGLLYPFPPPLDILFPLKRLADTPLWFQVSIIYSNHLARQLFCSSI</sequence>
<organism evidence="2 3">
    <name type="scientific">Eumeta variegata</name>
    <name type="common">Bagworm moth</name>
    <name type="synonym">Eumeta japonica</name>
    <dbReference type="NCBI Taxonomy" id="151549"/>
    <lineage>
        <taxon>Eukaryota</taxon>
        <taxon>Metazoa</taxon>
        <taxon>Ecdysozoa</taxon>
        <taxon>Arthropoda</taxon>
        <taxon>Hexapoda</taxon>
        <taxon>Insecta</taxon>
        <taxon>Pterygota</taxon>
        <taxon>Neoptera</taxon>
        <taxon>Endopterygota</taxon>
        <taxon>Lepidoptera</taxon>
        <taxon>Glossata</taxon>
        <taxon>Ditrysia</taxon>
        <taxon>Tineoidea</taxon>
        <taxon>Psychidae</taxon>
        <taxon>Oiketicinae</taxon>
        <taxon>Eumeta</taxon>
    </lineage>
</organism>